<feature type="region of interest" description="Disordered" evidence="1">
    <location>
        <begin position="166"/>
        <end position="190"/>
    </location>
</feature>
<name>A0A077WQY8_9FUNG</name>
<evidence type="ECO:0000313" key="3">
    <source>
        <dbReference type="EMBL" id="CDS09815.1"/>
    </source>
</evidence>
<dbReference type="Pfam" id="PF21203">
    <property type="entry name" value="ECM10"/>
    <property type="match status" value="1"/>
</dbReference>
<keyword evidence="2" id="KW-0732">Signal</keyword>
<evidence type="ECO:0000256" key="2">
    <source>
        <dbReference type="SAM" id="SignalP"/>
    </source>
</evidence>
<dbReference type="CDD" id="cd22209">
    <property type="entry name" value="EMC10"/>
    <property type="match status" value="1"/>
</dbReference>
<accession>A0A077WQY8</accession>
<dbReference type="OrthoDB" id="1894652at2759"/>
<dbReference type="AlphaFoldDB" id="A0A077WQY8"/>
<protein>
    <submittedName>
        <fullName evidence="3">Uncharacterized protein</fullName>
    </submittedName>
</protein>
<sequence length="228" mass="25055">MLRLLSIVAFLALAALAQASTPEDSNASNSAVNKIKLLVYHNHDGTYKKRGEITGSPSSLVYTSTIQDDGIDVSSPLYQVKIRNEATDQIVLSSAKTCQLVASNWADEFHIHFDDQNQVYHIDYDAQSNACANVELPVKTPREPATVVKIERHTIGAKPMIGQFGGKAASQVPTQQQPRPSGKAGEMEELPVEEEKTFFQKYWYLILAGGLMLVNSMAAPPPENAQRR</sequence>
<organism evidence="3">
    <name type="scientific">Lichtheimia ramosa</name>
    <dbReference type="NCBI Taxonomy" id="688394"/>
    <lineage>
        <taxon>Eukaryota</taxon>
        <taxon>Fungi</taxon>
        <taxon>Fungi incertae sedis</taxon>
        <taxon>Mucoromycota</taxon>
        <taxon>Mucoromycotina</taxon>
        <taxon>Mucoromycetes</taxon>
        <taxon>Mucorales</taxon>
        <taxon>Lichtheimiaceae</taxon>
        <taxon>Lichtheimia</taxon>
    </lineage>
</organism>
<feature type="signal peptide" evidence="2">
    <location>
        <begin position="1"/>
        <end position="19"/>
    </location>
</feature>
<gene>
    <name evidence="3" type="ORF">LRAMOSA02492</name>
</gene>
<reference evidence="3" key="1">
    <citation type="journal article" date="2014" name="Genome Announc.">
        <title>De novo whole-genome sequence and genome annotation of Lichtheimia ramosa.</title>
        <authorList>
            <person name="Linde J."/>
            <person name="Schwartze V."/>
            <person name="Binder U."/>
            <person name="Lass-Florl C."/>
            <person name="Voigt K."/>
            <person name="Horn F."/>
        </authorList>
    </citation>
    <scope>NUCLEOTIDE SEQUENCE</scope>
    <source>
        <strain evidence="3">JMRC FSU:6197</strain>
    </source>
</reference>
<feature type="chain" id="PRO_5001726439" evidence="2">
    <location>
        <begin position="20"/>
        <end position="228"/>
    </location>
</feature>
<dbReference type="EMBL" id="LK023335">
    <property type="protein sequence ID" value="CDS09815.1"/>
    <property type="molecule type" value="Genomic_DNA"/>
</dbReference>
<dbReference type="PANTHER" id="PTHR39219:SF1">
    <property type="entry name" value="ER MEMBRANE PROTEIN COMPLEX SUBUNIT 10"/>
    <property type="match status" value="1"/>
</dbReference>
<evidence type="ECO:0000256" key="1">
    <source>
        <dbReference type="SAM" id="MobiDB-lite"/>
    </source>
</evidence>
<proteinExistence type="predicted"/>
<dbReference type="PANTHER" id="PTHR39219">
    <property type="entry name" value="ER MEMBRANE PROTEIN COMPLEX SUBUNIT 10"/>
    <property type="match status" value="1"/>
</dbReference>